<evidence type="ECO:0000256" key="2">
    <source>
        <dbReference type="SAM" id="Phobius"/>
    </source>
</evidence>
<dbReference type="RefSeq" id="WP_212323758.1">
    <property type="nucleotide sequence ID" value="NZ_AP024463.1"/>
</dbReference>
<name>A0ABX7Y5S6_9ACTN</name>
<keyword evidence="2" id="KW-0472">Membrane</keyword>
<organism evidence="3 4">
    <name type="scientific">Arachnia rubra</name>
    <dbReference type="NCBI Taxonomy" id="1547448"/>
    <lineage>
        <taxon>Bacteria</taxon>
        <taxon>Bacillati</taxon>
        <taxon>Actinomycetota</taxon>
        <taxon>Actinomycetes</taxon>
        <taxon>Propionibacteriales</taxon>
        <taxon>Propionibacteriaceae</taxon>
        <taxon>Arachnia</taxon>
    </lineage>
</organism>
<feature type="compositionally biased region" description="Low complexity" evidence="1">
    <location>
        <begin position="10"/>
        <end position="27"/>
    </location>
</feature>
<evidence type="ECO:0000256" key="1">
    <source>
        <dbReference type="SAM" id="MobiDB-lite"/>
    </source>
</evidence>
<protein>
    <submittedName>
        <fullName evidence="3">Uncharacterized protein</fullName>
    </submittedName>
</protein>
<evidence type="ECO:0000313" key="4">
    <source>
        <dbReference type="Proteomes" id="UP000678513"/>
    </source>
</evidence>
<dbReference type="Proteomes" id="UP000678513">
    <property type="component" value="Chromosome"/>
</dbReference>
<keyword evidence="4" id="KW-1185">Reference proteome</keyword>
<keyword evidence="2" id="KW-1133">Transmembrane helix</keyword>
<accession>A0ABX7Y5S6</accession>
<gene>
    <name evidence="3" type="ORF">J5A65_14940</name>
</gene>
<feature type="transmembrane region" description="Helical" evidence="2">
    <location>
        <begin position="124"/>
        <end position="145"/>
    </location>
</feature>
<dbReference type="EMBL" id="CP072384">
    <property type="protein sequence ID" value="QUC08172.1"/>
    <property type="molecule type" value="Genomic_DNA"/>
</dbReference>
<sequence length="278" mass="29673">MAGHSPRYGEVPPRRSASSPESPLEPEFPAPRRTAESVPTPPRFTGPRRSAVSPESPDKTTVFRRITAPIPRRSAASPFSPDEEPAGWRNVPRDEAGDGEDDEHSTDETPATQPHHQPPPIPRFVKVAGVIAAVVLLVVAGWIGLTLGKPSPEASPTWELKLPVQVGDFVAGEAKESPAPDGKSSIIRATYSDGNTKFVLLFQRPGPASNLDSYLGEVGISDISQVHDASCGIFVDSKNPVCARVLDSTAIMVMGLSNQDNESLAGLIDTVYATVKKQ</sequence>
<feature type="region of interest" description="Disordered" evidence="1">
    <location>
        <begin position="1"/>
        <end position="121"/>
    </location>
</feature>
<keyword evidence="2" id="KW-0812">Transmembrane</keyword>
<proteinExistence type="predicted"/>
<evidence type="ECO:0000313" key="3">
    <source>
        <dbReference type="EMBL" id="QUC08172.1"/>
    </source>
</evidence>
<reference evidence="3 4" key="1">
    <citation type="submission" date="2021-03" db="EMBL/GenBank/DDBJ databases">
        <title>Human Oral Microbial Genomes.</title>
        <authorList>
            <person name="Johnston C.D."/>
            <person name="Chen T."/>
            <person name="Dewhirst F.E."/>
        </authorList>
    </citation>
    <scope>NUCLEOTIDE SEQUENCE [LARGE SCALE GENOMIC DNA]</scope>
    <source>
        <strain evidence="3 4">DSMZ 100122</strain>
    </source>
</reference>